<proteinExistence type="inferred from homology"/>
<feature type="active site" evidence="4">
    <location>
        <position position="244"/>
    </location>
</feature>
<reference evidence="8" key="1">
    <citation type="journal article" date="2019" name="Int. J. Syst. Evol. Microbiol.">
        <title>The Global Catalogue of Microorganisms (GCM) 10K type strain sequencing project: providing services to taxonomists for standard genome sequencing and annotation.</title>
        <authorList>
            <consortium name="The Broad Institute Genomics Platform"/>
            <consortium name="The Broad Institute Genome Sequencing Center for Infectious Disease"/>
            <person name="Wu L."/>
            <person name="Ma J."/>
        </authorList>
    </citation>
    <scope>NUCLEOTIDE SEQUENCE [LARGE SCALE GENOMIC DNA]</scope>
    <source>
        <strain evidence="8">CGMCC-1.15741</strain>
    </source>
</reference>
<evidence type="ECO:0000313" key="7">
    <source>
        <dbReference type="EMBL" id="MFC6200154.1"/>
    </source>
</evidence>
<dbReference type="GO" id="GO:0043824">
    <property type="term" value="F:succinylglutamate-semialdehyde dehydrogenase activity"/>
    <property type="evidence" value="ECO:0007669"/>
    <property type="project" value="UniProtKB-EC"/>
</dbReference>
<keyword evidence="1" id="KW-0056">Arginine metabolism</keyword>
<evidence type="ECO:0000313" key="8">
    <source>
        <dbReference type="Proteomes" id="UP001596303"/>
    </source>
</evidence>
<dbReference type="NCBIfam" id="TIGR03240">
    <property type="entry name" value="arg_catab_astD"/>
    <property type="match status" value="1"/>
</dbReference>
<dbReference type="RefSeq" id="WP_377382509.1">
    <property type="nucleotide sequence ID" value="NZ_JBHSSW010000066.1"/>
</dbReference>
<dbReference type="InterPro" id="IPR016160">
    <property type="entry name" value="Ald_DH_CS_CYS"/>
</dbReference>
<dbReference type="PROSITE" id="PS00687">
    <property type="entry name" value="ALDEHYDE_DEHYDR_GLU"/>
    <property type="match status" value="1"/>
</dbReference>
<dbReference type="Pfam" id="PF00171">
    <property type="entry name" value="Aldedh"/>
    <property type="match status" value="1"/>
</dbReference>
<dbReference type="InterPro" id="IPR016161">
    <property type="entry name" value="Ald_DH/histidinol_DH"/>
</dbReference>
<gene>
    <name evidence="7" type="primary">astD</name>
    <name evidence="7" type="ORF">ACFQDM_18930</name>
</gene>
<dbReference type="Gene3D" id="3.40.309.10">
    <property type="entry name" value="Aldehyde Dehydrogenase, Chain A, domain 2"/>
    <property type="match status" value="1"/>
</dbReference>
<evidence type="ECO:0000256" key="5">
    <source>
        <dbReference type="RuleBase" id="RU003345"/>
    </source>
</evidence>
<evidence type="ECO:0000256" key="3">
    <source>
        <dbReference type="ARBA" id="ARBA00023027"/>
    </source>
</evidence>
<dbReference type="EMBL" id="JBHSSW010000066">
    <property type="protein sequence ID" value="MFC6200154.1"/>
    <property type="molecule type" value="Genomic_DNA"/>
</dbReference>
<keyword evidence="8" id="KW-1185">Reference proteome</keyword>
<dbReference type="Gene3D" id="3.40.605.10">
    <property type="entry name" value="Aldehyde Dehydrogenase, Chain A, domain 1"/>
    <property type="match status" value="1"/>
</dbReference>
<accession>A0ABW1SFJ6</accession>
<dbReference type="Proteomes" id="UP001596303">
    <property type="component" value="Unassembled WGS sequence"/>
</dbReference>
<keyword evidence="3" id="KW-0520">NAD</keyword>
<dbReference type="PROSITE" id="PS00070">
    <property type="entry name" value="ALDEHYDE_DEHYDR_CYS"/>
    <property type="match status" value="1"/>
</dbReference>
<protein>
    <submittedName>
        <fullName evidence="7">Succinylglutamate-semialdehyde dehydrogenase</fullName>
        <ecNumber evidence="7">1.2.1.71</ecNumber>
    </submittedName>
</protein>
<dbReference type="CDD" id="cd07095">
    <property type="entry name" value="ALDH_SGSD_AstD"/>
    <property type="match status" value="1"/>
</dbReference>
<feature type="domain" description="Aldehyde dehydrogenase" evidence="6">
    <location>
        <begin position="11"/>
        <end position="460"/>
    </location>
</feature>
<name>A0ABW1SFJ6_9PROT</name>
<dbReference type="InterPro" id="IPR016163">
    <property type="entry name" value="Ald_DH_C"/>
</dbReference>
<dbReference type="InterPro" id="IPR016162">
    <property type="entry name" value="Ald_DH_N"/>
</dbReference>
<dbReference type="SUPFAM" id="SSF53720">
    <property type="entry name" value="ALDH-like"/>
    <property type="match status" value="1"/>
</dbReference>
<evidence type="ECO:0000256" key="2">
    <source>
        <dbReference type="ARBA" id="ARBA00023002"/>
    </source>
</evidence>
<evidence type="ECO:0000256" key="4">
    <source>
        <dbReference type="PROSITE-ProRule" id="PRU10007"/>
    </source>
</evidence>
<sequence>MMSSLFINGTWKAGGGKAFQSIDPATGDVVWEGPEALASDVNDAFSAARAAFPKWARTPLDERISILRRYVQELDKLADVLPQTISREVGKVLWETMGELNAMKGKVELSITAYDERTGTQSSDTDFGRSELVHRPHGIMAVMGPFNFPGHLPNGHIIPALLAGNTIVFKPSELAPATGELLVKTLEKAGIPSGVVSLVQGGRDTGAALLDGDLNGILFTGSASTGTFIHKKFGGRPDVMVALEMGGNNPLISWDFGDVDAAADIAAQSAFLTTGQRCTCARRLIVPTGSLGDKLVDAVISRADRLRIGAWDEDDVFMGPLVSAHAANGAEAFQNKLEQCGGKVLKTLQNPEQGGAFVSAGVIDMTGVENVPDEELFGPFLQVYRVPDFETAIATANDTQFGLSAGLITENMTLWDEAHLSLRAGILNLNRPTAGASSALPFGGPGLSGNHRPSAYYAADYCAWPQASQIAPEPKRMSAKGFPR</sequence>
<dbReference type="PANTHER" id="PTHR11699">
    <property type="entry name" value="ALDEHYDE DEHYDROGENASE-RELATED"/>
    <property type="match status" value="1"/>
</dbReference>
<dbReference type="NCBIfam" id="NF006992">
    <property type="entry name" value="PRK09457.1"/>
    <property type="match status" value="1"/>
</dbReference>
<evidence type="ECO:0000259" key="6">
    <source>
        <dbReference type="Pfam" id="PF00171"/>
    </source>
</evidence>
<dbReference type="InterPro" id="IPR015590">
    <property type="entry name" value="Aldehyde_DH_dom"/>
</dbReference>
<dbReference type="InterPro" id="IPR029510">
    <property type="entry name" value="Ald_DH_CS_GLU"/>
</dbReference>
<keyword evidence="2 5" id="KW-0560">Oxidoreductase</keyword>
<organism evidence="7 8">
    <name type="scientific">Ponticaulis profundi</name>
    <dbReference type="NCBI Taxonomy" id="2665222"/>
    <lineage>
        <taxon>Bacteria</taxon>
        <taxon>Pseudomonadati</taxon>
        <taxon>Pseudomonadota</taxon>
        <taxon>Alphaproteobacteria</taxon>
        <taxon>Hyphomonadales</taxon>
        <taxon>Hyphomonadaceae</taxon>
        <taxon>Ponticaulis</taxon>
    </lineage>
</organism>
<comment type="similarity">
    <text evidence="5">Belongs to the aldehyde dehydrogenase family.</text>
</comment>
<evidence type="ECO:0000256" key="1">
    <source>
        <dbReference type="ARBA" id="ARBA00022503"/>
    </source>
</evidence>
<dbReference type="EC" id="1.2.1.71" evidence="7"/>
<dbReference type="InterPro" id="IPR017649">
    <property type="entry name" value="SuccinylGlu_semiald_DH_AstD"/>
</dbReference>
<comment type="caution">
    <text evidence="7">The sequence shown here is derived from an EMBL/GenBank/DDBJ whole genome shotgun (WGS) entry which is preliminary data.</text>
</comment>